<keyword evidence="6" id="KW-0693">Viral RNA replication</keyword>
<evidence type="ECO:0000256" key="3">
    <source>
        <dbReference type="ARBA" id="ARBA00022679"/>
    </source>
</evidence>
<dbReference type="RefSeq" id="YP_010769732.1">
    <property type="nucleotide sequence ID" value="NC_074059.1"/>
</dbReference>
<dbReference type="KEGG" id="vg:80398832"/>
<dbReference type="PROSITE" id="PS50522">
    <property type="entry name" value="RDRP_PHAGE"/>
    <property type="match status" value="1"/>
</dbReference>
<evidence type="ECO:0000256" key="5">
    <source>
        <dbReference type="ARBA" id="ARBA00022741"/>
    </source>
</evidence>
<dbReference type="GO" id="GO:0000166">
    <property type="term" value="F:nucleotide binding"/>
    <property type="evidence" value="ECO:0007669"/>
    <property type="project" value="UniProtKB-KW"/>
</dbReference>
<dbReference type="Pfam" id="PF03431">
    <property type="entry name" value="RNA_replicase_B"/>
    <property type="match status" value="1"/>
</dbReference>
<name>A0A8S5L567_9VIRU</name>
<dbReference type="Proteomes" id="UP000682794">
    <property type="component" value="Segment"/>
</dbReference>
<evidence type="ECO:0000256" key="4">
    <source>
        <dbReference type="ARBA" id="ARBA00022695"/>
    </source>
</evidence>
<reference evidence="11" key="1">
    <citation type="submission" date="2020-09" db="EMBL/GenBank/DDBJ databases">
        <title>Leviviricetes taxonomy.</title>
        <authorList>
            <person name="Stockdale S.R."/>
            <person name="Callanan J."/>
            <person name="Adriaenssens E.M."/>
            <person name="Kuhn J.H."/>
            <person name="Rumnieks J."/>
            <person name="Shkoporov A."/>
            <person name="Draper L.A."/>
            <person name="Ross P."/>
            <person name="Hill C."/>
        </authorList>
    </citation>
    <scope>NUCLEOTIDE SEQUENCE</scope>
</reference>
<evidence type="ECO:0000256" key="7">
    <source>
        <dbReference type="ARBA" id="ARBA00030248"/>
    </source>
</evidence>
<evidence type="ECO:0000256" key="6">
    <source>
        <dbReference type="ARBA" id="ARBA00022953"/>
    </source>
</evidence>
<feature type="binding site" evidence="9">
    <location>
        <position position="373"/>
    </location>
    <ligand>
        <name>Mg(2+)</name>
        <dbReference type="ChEBI" id="CHEBI:18420"/>
        <label>2</label>
    </ligand>
</feature>
<feature type="domain" description="RdRp catalytic" evidence="10">
    <location>
        <begin position="269"/>
        <end position="405"/>
    </location>
</feature>
<organism evidence="11 12">
    <name type="scientific">ssRNA phage SRR5466729_2</name>
    <dbReference type="NCBI Taxonomy" id="2786445"/>
    <lineage>
        <taxon>Viruses</taxon>
        <taxon>Riboviria</taxon>
        <taxon>Orthornavirae</taxon>
        <taxon>Lenarviricota</taxon>
        <taxon>Leviviricetes</taxon>
        <taxon>Norzivirales</taxon>
        <taxon>Fiersviridae</taxon>
        <taxon>Piponevirus</taxon>
        <taxon>Piponevirus borborenecus</taxon>
    </lineage>
</organism>
<comment type="cofactor">
    <cofactor evidence="9">
        <name>Mg(2+)</name>
        <dbReference type="ChEBI" id="CHEBI:18420"/>
    </cofactor>
    <text evidence="9">Binds 2 Mg(2+) per subunit.</text>
</comment>
<keyword evidence="4" id="KW-0548">Nucleotidyltransferase</keyword>
<proteinExistence type="predicted"/>
<dbReference type="EMBL" id="BK014113">
    <property type="protein sequence ID" value="DAD52471.1"/>
    <property type="molecule type" value="Genomic_RNA"/>
</dbReference>
<sequence length="637" mass="71410">MGSNRSPNTRGGNCVVNLKLEEFIPRLFQALDCDAAFTGPGAVYISRMGYRPAAERFALTYLGDEIVSKLDDGVKSTAKRQRAMERFELAEFQCAQVNNKLETSAIGQEPWWMDCDSDAPEDLKVLATVLRLAKKHISRALGAFPGWNEVNRTANFGPGATTRLKRGDGHHANKWVRGAHVTSSASSPLRAALENIPGFVHCALLGGAPIYQVVEGNKLDWVPKNYKTDRTIAIEPDWNMYLQKGLGALMRRKLKRVGIDLDDQERNQLLAYVGSFTGELATIDLSMASDCVAYRLAEFLIRPDWFEAIDAVRSQIGFFSDMSGVSTAVVYEKLSSMGNGYTFEVETLIFWGLARAVSDLMESADHRLAVYGDDIVVPTGIATEVCRILEQVGFTPNLEKTFLKGPFRESCGAHWFEGDDVSPFYIREPVQCLDRLYLLHNNVARWFAKHVAICPPEKVAELLQWIRSHAPKGARKPSLLNLECGDGGFYGSFTAVRPRKPGVKKWGWDGWVTDVLLYRSKRDVKRASRVISKEDLATRSKDRVHWPMLTNPHFASLRMGLESEGVQWVQPFLVHRRDDGRETVCFGAGRASDLLRALPAAQGKEADVPYRERFWYLGTLITPSHRVESAWWDCIPA</sequence>
<evidence type="ECO:0000256" key="9">
    <source>
        <dbReference type="PIRSR" id="PIRSR605093-1"/>
    </source>
</evidence>
<comment type="catalytic activity">
    <reaction evidence="8">
        <text>RNA(n) + a ribonucleoside 5'-triphosphate = RNA(n+1) + diphosphate</text>
        <dbReference type="Rhea" id="RHEA:21248"/>
        <dbReference type="Rhea" id="RHEA-COMP:14527"/>
        <dbReference type="Rhea" id="RHEA-COMP:17342"/>
        <dbReference type="ChEBI" id="CHEBI:33019"/>
        <dbReference type="ChEBI" id="CHEBI:61557"/>
        <dbReference type="ChEBI" id="CHEBI:140395"/>
        <dbReference type="EC" id="2.7.7.48"/>
    </reaction>
</comment>
<keyword evidence="12" id="KW-1185">Reference proteome</keyword>
<feature type="binding site" evidence="9">
    <location>
        <position position="284"/>
    </location>
    <ligand>
        <name>Mg(2+)</name>
        <dbReference type="ChEBI" id="CHEBI:18420"/>
        <label>2</label>
    </ligand>
</feature>
<dbReference type="InterPro" id="IPR005093">
    <property type="entry name" value="RNArep_beta"/>
</dbReference>
<dbReference type="GO" id="GO:0039694">
    <property type="term" value="P:viral RNA genome replication"/>
    <property type="evidence" value="ECO:0007669"/>
    <property type="project" value="InterPro"/>
</dbReference>
<dbReference type="GO" id="GO:0046872">
    <property type="term" value="F:metal ion binding"/>
    <property type="evidence" value="ECO:0007669"/>
    <property type="project" value="UniProtKB-KW"/>
</dbReference>
<evidence type="ECO:0000256" key="2">
    <source>
        <dbReference type="ARBA" id="ARBA00022484"/>
    </source>
</evidence>
<keyword evidence="3" id="KW-0808">Transferase</keyword>
<evidence type="ECO:0000256" key="1">
    <source>
        <dbReference type="ARBA" id="ARBA00012494"/>
    </source>
</evidence>
<keyword evidence="9" id="KW-0479">Metal-binding</keyword>
<keyword evidence="5" id="KW-0547">Nucleotide-binding</keyword>
<dbReference type="GeneID" id="80398832"/>
<dbReference type="GO" id="GO:0003968">
    <property type="term" value="F:RNA-directed RNA polymerase activity"/>
    <property type="evidence" value="ECO:0007669"/>
    <property type="project" value="UniProtKB-KW"/>
</dbReference>
<feature type="binding site" evidence="9">
    <location>
        <position position="374"/>
    </location>
    <ligand>
        <name>Mg(2+)</name>
        <dbReference type="ChEBI" id="CHEBI:18420"/>
        <label>2</label>
    </ligand>
</feature>
<dbReference type="EC" id="2.7.7.48" evidence="1"/>
<evidence type="ECO:0000256" key="8">
    <source>
        <dbReference type="ARBA" id="ARBA00048744"/>
    </source>
</evidence>
<evidence type="ECO:0000313" key="12">
    <source>
        <dbReference type="Proteomes" id="UP000682794"/>
    </source>
</evidence>
<dbReference type="SUPFAM" id="SSF56672">
    <property type="entry name" value="DNA/RNA polymerases"/>
    <property type="match status" value="1"/>
</dbReference>
<evidence type="ECO:0000259" key="10">
    <source>
        <dbReference type="PROSITE" id="PS50522"/>
    </source>
</evidence>
<keyword evidence="9" id="KW-0460">Magnesium</keyword>
<protein>
    <recommendedName>
        <fullName evidence="1">RNA-directed RNA polymerase</fullName>
        <ecNumber evidence="1">2.7.7.48</ecNumber>
    </recommendedName>
    <alternativeName>
        <fullName evidence="7">RNA replicase beta chain</fullName>
    </alternativeName>
</protein>
<dbReference type="InterPro" id="IPR007096">
    <property type="entry name" value="RNA-dir_Rpol_cat_phage"/>
</dbReference>
<keyword evidence="2 11" id="KW-0696">RNA-directed RNA polymerase</keyword>
<gene>
    <name evidence="11" type="primary">SRR5466729_2_3</name>
</gene>
<accession>A0A8S5L567</accession>
<dbReference type="InterPro" id="IPR043502">
    <property type="entry name" value="DNA/RNA_pol_sf"/>
</dbReference>
<evidence type="ECO:0000313" key="11">
    <source>
        <dbReference type="EMBL" id="DAD52471.1"/>
    </source>
</evidence>